<sequence>MNDSYDWHEHVQEHPAQSAMITLVIYAALIAVVGAFPAILWLS</sequence>
<name>A0AAU8D1X4_9HYPH</name>
<protein>
    <submittedName>
        <fullName evidence="2">Uncharacterized protein</fullName>
    </submittedName>
</protein>
<keyword evidence="1" id="KW-0812">Transmembrane</keyword>
<organism evidence="2">
    <name type="scientific">Mesorhizobium sp. WSM2240</name>
    <dbReference type="NCBI Taxonomy" id="3228851"/>
    <lineage>
        <taxon>Bacteria</taxon>
        <taxon>Pseudomonadati</taxon>
        <taxon>Pseudomonadota</taxon>
        <taxon>Alphaproteobacteria</taxon>
        <taxon>Hyphomicrobiales</taxon>
        <taxon>Phyllobacteriaceae</taxon>
        <taxon>Mesorhizobium</taxon>
    </lineage>
</organism>
<accession>A0AAU8D1X4</accession>
<geneLocation type="plasmid" evidence="2">
    <name>pMk2240A</name>
</geneLocation>
<dbReference type="RefSeq" id="WP_353646664.1">
    <property type="nucleotide sequence ID" value="NZ_CP159256.1"/>
</dbReference>
<keyword evidence="1" id="KW-1133">Transmembrane helix</keyword>
<keyword evidence="1" id="KW-0472">Membrane</keyword>
<dbReference type="EMBL" id="CP159256">
    <property type="protein sequence ID" value="XCG52462.1"/>
    <property type="molecule type" value="Genomic_DNA"/>
</dbReference>
<evidence type="ECO:0000256" key="1">
    <source>
        <dbReference type="SAM" id="Phobius"/>
    </source>
</evidence>
<feature type="transmembrane region" description="Helical" evidence="1">
    <location>
        <begin position="20"/>
        <end position="42"/>
    </location>
</feature>
<reference evidence="2" key="1">
    <citation type="submission" date="2024-06" db="EMBL/GenBank/DDBJ databases">
        <title>Mesorhizobium karijinii sp. nov., a symbiont of the iconic Swainsona formosa from arid Australia.</title>
        <authorList>
            <person name="Hill Y.J."/>
            <person name="Watkin E.L.J."/>
            <person name="O'Hara G.W."/>
            <person name="Terpolilli J."/>
            <person name="Tye M.L."/>
            <person name="Kohlmeier M.G."/>
        </authorList>
    </citation>
    <scope>NUCLEOTIDE SEQUENCE</scope>
    <source>
        <strain evidence="2">WSM2240</strain>
        <plasmid evidence="2">pMk2240A</plasmid>
    </source>
</reference>
<gene>
    <name evidence="2" type="ORF">ABVK50_30450</name>
</gene>
<evidence type="ECO:0000313" key="2">
    <source>
        <dbReference type="EMBL" id="XCG52462.1"/>
    </source>
</evidence>
<keyword evidence="2" id="KW-0614">Plasmid</keyword>
<dbReference type="AlphaFoldDB" id="A0AAU8D1X4"/>
<proteinExistence type="predicted"/>